<keyword evidence="3" id="KW-1185">Reference proteome</keyword>
<accession>A0A914YRA2</accession>
<keyword evidence="1" id="KW-0233">DNA recombination</keyword>
<feature type="domain" description="DNA helicase Pif1-like DEAD-box helicase" evidence="2">
    <location>
        <begin position="334"/>
        <end position="538"/>
    </location>
</feature>
<dbReference type="InterPro" id="IPR010285">
    <property type="entry name" value="DNA_helicase_pif1-like_DEAD"/>
</dbReference>
<dbReference type="AlphaFoldDB" id="A0A914YRA2"/>
<comment type="catalytic activity">
    <reaction evidence="1">
        <text>ATP + H2O = ADP + phosphate + H(+)</text>
        <dbReference type="Rhea" id="RHEA:13065"/>
        <dbReference type="ChEBI" id="CHEBI:15377"/>
        <dbReference type="ChEBI" id="CHEBI:15378"/>
        <dbReference type="ChEBI" id="CHEBI:30616"/>
        <dbReference type="ChEBI" id="CHEBI:43474"/>
        <dbReference type="ChEBI" id="CHEBI:456216"/>
        <dbReference type="EC" id="5.6.2.3"/>
    </reaction>
</comment>
<protein>
    <recommendedName>
        <fullName evidence="1">ATP-dependent DNA helicase</fullName>
        <ecNumber evidence="1">5.6.2.3</ecNumber>
    </recommendedName>
</protein>
<name>A0A914YRA2_9BILA</name>
<dbReference type="GO" id="GO:0016787">
    <property type="term" value="F:hydrolase activity"/>
    <property type="evidence" value="ECO:0007669"/>
    <property type="project" value="UniProtKB-KW"/>
</dbReference>
<dbReference type="Proteomes" id="UP000887577">
    <property type="component" value="Unplaced"/>
</dbReference>
<dbReference type="WBParaSite" id="PSU_v2.g2703.t1">
    <property type="protein sequence ID" value="PSU_v2.g2703.t1"/>
    <property type="gene ID" value="PSU_v2.g2703"/>
</dbReference>
<dbReference type="InterPro" id="IPR027417">
    <property type="entry name" value="P-loop_NTPase"/>
</dbReference>
<proteinExistence type="inferred from homology"/>
<dbReference type="Pfam" id="PF05970">
    <property type="entry name" value="PIF1"/>
    <property type="match status" value="1"/>
</dbReference>
<keyword evidence="1" id="KW-0234">DNA repair</keyword>
<dbReference type="GO" id="GO:0043139">
    <property type="term" value="F:5'-3' DNA helicase activity"/>
    <property type="evidence" value="ECO:0007669"/>
    <property type="project" value="UniProtKB-EC"/>
</dbReference>
<evidence type="ECO:0000313" key="3">
    <source>
        <dbReference type="Proteomes" id="UP000887577"/>
    </source>
</evidence>
<comment type="similarity">
    <text evidence="1">Belongs to the helicase family.</text>
</comment>
<organism evidence="3 4">
    <name type="scientific">Panagrolaimus superbus</name>
    <dbReference type="NCBI Taxonomy" id="310955"/>
    <lineage>
        <taxon>Eukaryota</taxon>
        <taxon>Metazoa</taxon>
        <taxon>Ecdysozoa</taxon>
        <taxon>Nematoda</taxon>
        <taxon>Chromadorea</taxon>
        <taxon>Rhabditida</taxon>
        <taxon>Tylenchina</taxon>
        <taxon>Panagrolaimomorpha</taxon>
        <taxon>Panagrolaimoidea</taxon>
        <taxon>Panagrolaimidae</taxon>
        <taxon>Panagrolaimus</taxon>
    </lineage>
</organism>
<dbReference type="PANTHER" id="PTHR10492:SF57">
    <property type="entry name" value="ATP-DEPENDENT DNA HELICASE"/>
    <property type="match status" value="1"/>
</dbReference>
<dbReference type="Gene3D" id="3.40.50.300">
    <property type="entry name" value="P-loop containing nucleotide triphosphate hydrolases"/>
    <property type="match status" value="1"/>
</dbReference>
<keyword evidence="1" id="KW-0067">ATP-binding</keyword>
<reference evidence="4" key="1">
    <citation type="submission" date="2022-11" db="UniProtKB">
        <authorList>
            <consortium name="WormBaseParasite"/>
        </authorList>
    </citation>
    <scope>IDENTIFICATION</scope>
</reference>
<evidence type="ECO:0000256" key="1">
    <source>
        <dbReference type="RuleBase" id="RU363044"/>
    </source>
</evidence>
<dbReference type="EC" id="5.6.2.3" evidence="1"/>
<sequence length="549" mass="63405">MFKGDDKAFVEMNEFIDNQMVEALNYDEINSYEDFRYISACEAHWRLSDYMLYRLSHSVDRLTVHLENEQNVYMGENADDEEMKKAQDKDSKLMAFFKINQEREKEIAKVKAEIKELKAKGLSVNHKKIPEQILYNKIGVHYTWDTKNSKWNPRQKTTKPKLCRLYNVNPKRTNCFYLRRLLMAVPGPTSFESIRTVDGVLYQTNREACVALGLVVNDKLYEDTLFEAINHSNPNQFRYLFARLLAHCDLGNPMELFDRFEDHLLKDLLKKHSKDDAKKIAWRRIVKSMMNQDKQLSDYPELKLYIESIGLQDEITIDVKALHEEGLKDYGSMNVEQKTIVDTVLKLKGGYYFIDGPGGTGKSYTFNTIRKLTMGKGLKVLIMAWSGIAASLYPFGRTCHNLFKLEFPFENDSNSNVSPSSAHGKMIEEADIIIWDEFPMAPKRALEVIDQKLREITGKDIPGGGKIILCGGDFRQCTPIIENGTVEEIIASSVCCSYLWKNFQKFQLTENVRALKHENDFKQMLLEIGEGRYGSKDNEIEIPEECQKL</sequence>
<keyword evidence="1" id="KW-0347">Helicase</keyword>
<dbReference type="GO" id="GO:0000723">
    <property type="term" value="P:telomere maintenance"/>
    <property type="evidence" value="ECO:0007669"/>
    <property type="project" value="InterPro"/>
</dbReference>
<evidence type="ECO:0000259" key="2">
    <source>
        <dbReference type="Pfam" id="PF05970"/>
    </source>
</evidence>
<comment type="cofactor">
    <cofactor evidence="1">
        <name>Mg(2+)</name>
        <dbReference type="ChEBI" id="CHEBI:18420"/>
    </cofactor>
</comment>
<dbReference type="SUPFAM" id="SSF52540">
    <property type="entry name" value="P-loop containing nucleoside triphosphate hydrolases"/>
    <property type="match status" value="1"/>
</dbReference>
<keyword evidence="1" id="KW-0547">Nucleotide-binding</keyword>
<dbReference type="GO" id="GO:0005524">
    <property type="term" value="F:ATP binding"/>
    <property type="evidence" value="ECO:0007669"/>
    <property type="project" value="UniProtKB-KW"/>
</dbReference>
<evidence type="ECO:0000313" key="4">
    <source>
        <dbReference type="WBParaSite" id="PSU_v2.g2703.t1"/>
    </source>
</evidence>
<dbReference type="GO" id="GO:0006310">
    <property type="term" value="P:DNA recombination"/>
    <property type="evidence" value="ECO:0007669"/>
    <property type="project" value="UniProtKB-KW"/>
</dbReference>
<dbReference type="GO" id="GO:0006281">
    <property type="term" value="P:DNA repair"/>
    <property type="evidence" value="ECO:0007669"/>
    <property type="project" value="UniProtKB-KW"/>
</dbReference>
<dbReference type="PANTHER" id="PTHR10492">
    <property type="match status" value="1"/>
</dbReference>
<keyword evidence="1" id="KW-0227">DNA damage</keyword>
<keyword evidence="1" id="KW-0378">Hydrolase</keyword>